<dbReference type="PANTHER" id="PTHR32097">
    <property type="entry name" value="CAMP-BINDING PROTEIN 1-RELATED"/>
    <property type="match status" value="1"/>
</dbReference>
<evidence type="ECO:0008006" key="3">
    <source>
        <dbReference type="Google" id="ProtNLM"/>
    </source>
</evidence>
<evidence type="ECO:0000313" key="1">
    <source>
        <dbReference type="EMBL" id="SUA80164.1"/>
    </source>
</evidence>
<gene>
    <name evidence="1" type="ORF">NCTC1934_04141</name>
</gene>
<dbReference type="Gene3D" id="2.60.60.30">
    <property type="entry name" value="sav2460 like domains"/>
    <property type="match status" value="1"/>
</dbReference>
<keyword evidence="2" id="KW-1185">Reference proteome</keyword>
<dbReference type="AlphaFoldDB" id="A0A378YSS1"/>
<dbReference type="PANTHER" id="PTHR32097:SF18">
    <property type="entry name" value="RING-TYPE DOMAIN-CONTAINING PROTEIN"/>
    <property type="match status" value="1"/>
</dbReference>
<accession>A0A378YSS1</accession>
<sequence>MIDELVVRRTLRVLAPAGVAGDGSVATRQFDAVLMSVGFKLSEELFDRLSALSAGVVIDTAVSVLSAVRGMVGDHVQHNVYFRDFPRNVPDTVEFWAECLVEALAEPEVAERIGGDVLLGSLNLLDLPKYGRYQHDYADMLAAHAEFIAGAGDRVTVLHAGGNVADEAAGLYRALAGAATPGNDDDREALRTLARYCATDPRQPHDIPVRENRALINAVRLDLGQEPLLGTVTDALRLACAISGGDVTLVEPTRFRTLPRAYRRALLAGLHRLVGDNPSALGDVSRHREQWKRLGERLHPHEYPQWPRAAAVFAVARGELDAESTVSCFERLMRSGRVDDAAAVLRTRAPGLLFRSADRVLRVSPTSDQDAMVTRIADAAPEVSGRVLLSLREHLENRDAARGRRRVFINRSARGHAIDDERPPISRAALERLRDVLDGEIRRRHAALPRWVVDPDMLNVALPINGKSIAGGFGTLPRGSVSAVDGRLLRFFVYWREHQRRTDFDLSALMLDARYGNPTWLSYTNLTAAGGCHSGDITEAPFGASEFIEVDLAKVPARIVIPQVNIYSGEGFDEVAESFFGFMLREGEQRGAPFEPRTVRMKSDLRGAGRVALPLAFVRGAGKRWRAVWTHLHLSGQTFNRVENNRLSTVDLIRSVVERRYLTVGYLAGLLGADIGDPSPVAGRPITYVGREDPGQLPNGSIVITPKNLAELVPV</sequence>
<dbReference type="STRING" id="1406858.GCA_000710895_06237"/>
<dbReference type="InterPro" id="IPR003325">
    <property type="entry name" value="TerD"/>
</dbReference>
<dbReference type="OrthoDB" id="415622at2"/>
<protein>
    <recommendedName>
        <fullName evidence="3">TerD family protein</fullName>
    </recommendedName>
</protein>
<proteinExistence type="predicted"/>
<dbReference type="InterPro" id="IPR051324">
    <property type="entry name" value="Stress/Tellurium_Resist"/>
</dbReference>
<dbReference type="Proteomes" id="UP000255467">
    <property type="component" value="Unassembled WGS sequence"/>
</dbReference>
<dbReference type="CDD" id="cd06974">
    <property type="entry name" value="TerD_like"/>
    <property type="match status" value="1"/>
</dbReference>
<reference evidence="1 2" key="1">
    <citation type="submission" date="2018-06" db="EMBL/GenBank/DDBJ databases">
        <authorList>
            <consortium name="Pathogen Informatics"/>
            <person name="Doyle S."/>
        </authorList>
    </citation>
    <scope>NUCLEOTIDE SEQUENCE [LARGE SCALE GENOMIC DNA]</scope>
    <source>
        <strain evidence="1 2">NCTC1934</strain>
    </source>
</reference>
<name>A0A378YSS1_9NOCA</name>
<organism evidence="1 2">
    <name type="scientific">Nocardia otitidiscaviarum</name>
    <dbReference type="NCBI Taxonomy" id="1823"/>
    <lineage>
        <taxon>Bacteria</taxon>
        <taxon>Bacillati</taxon>
        <taxon>Actinomycetota</taxon>
        <taxon>Actinomycetes</taxon>
        <taxon>Mycobacteriales</taxon>
        <taxon>Nocardiaceae</taxon>
        <taxon>Nocardia</taxon>
    </lineage>
</organism>
<dbReference type="EMBL" id="UGRY01000002">
    <property type="protein sequence ID" value="SUA80164.1"/>
    <property type="molecule type" value="Genomic_DNA"/>
</dbReference>
<evidence type="ECO:0000313" key="2">
    <source>
        <dbReference type="Proteomes" id="UP000255467"/>
    </source>
</evidence>